<evidence type="ECO:0000256" key="7">
    <source>
        <dbReference type="ARBA" id="ARBA00022771"/>
    </source>
</evidence>
<keyword evidence="17" id="KW-1185">Reference proteome</keyword>
<evidence type="ECO:0000256" key="6">
    <source>
        <dbReference type="ARBA" id="ARBA00022763"/>
    </source>
</evidence>
<evidence type="ECO:0000256" key="4">
    <source>
        <dbReference type="ARBA" id="ARBA00012720"/>
    </source>
</evidence>
<keyword evidence="12" id="KW-0456">Lyase</keyword>
<dbReference type="AlphaFoldDB" id="A0A063YIX6"/>
<dbReference type="RefSeq" id="WP_036457940.1">
    <property type="nucleotide sequence ID" value="NZ_CP008748.1"/>
</dbReference>
<keyword evidence="9" id="KW-0862">Zinc</keyword>
<sequence length="277" mass="32580">MPELPEVRVVVDNLNTHILNKKIKQLTIFKHKLFKKFPSNKFQEEIVGKKFLKVENKGKVIIATLSNGLYLYSHLRMEGKYKYFNHINEITTTRNLIAIFEFEDQTVLAYYDSRMFGEFYLYYENNPEYIKPYAHFADEPDKVDFEKVYKKLSNSTQAIKTKIMSQDVVTGIGNIYADEILFELKIHPETPSMNLKKEQVKQILEVATKIMNKSYEHGGTTIHSFESFNDKSGHYQDYLMIHNSQIKFCKVCNTKVEKIFVNNRGTYFCPNCQKLEK</sequence>
<evidence type="ECO:0000256" key="11">
    <source>
        <dbReference type="ARBA" id="ARBA00023204"/>
    </source>
</evidence>
<dbReference type="EMBL" id="CP008748">
    <property type="protein sequence ID" value="ASI53763.1"/>
    <property type="molecule type" value="Genomic_DNA"/>
</dbReference>
<comment type="cofactor">
    <cofactor evidence="1">
        <name>Zn(2+)</name>
        <dbReference type="ChEBI" id="CHEBI:29105"/>
    </cofactor>
</comment>
<dbReference type="InterPro" id="IPR020629">
    <property type="entry name" value="FPG_Glyclase"/>
</dbReference>
<protein>
    <recommendedName>
        <fullName evidence="4">DNA-(apurinic or apyrimidinic site) lyase</fullName>
        <ecNumber evidence="4">4.2.99.18</ecNumber>
    </recommendedName>
</protein>
<dbReference type="GO" id="GO:0140078">
    <property type="term" value="F:class I DNA-(apurinic or apyrimidinic site) endonuclease activity"/>
    <property type="evidence" value="ECO:0007669"/>
    <property type="project" value="UniProtKB-EC"/>
</dbReference>
<evidence type="ECO:0000313" key="17">
    <source>
        <dbReference type="Proteomes" id="UP000264882"/>
    </source>
</evidence>
<dbReference type="PROSITE" id="PS01242">
    <property type="entry name" value="ZF_FPG_1"/>
    <property type="match status" value="1"/>
</dbReference>
<dbReference type="FunFam" id="1.10.8.50:FF:000003">
    <property type="entry name" value="Formamidopyrimidine-DNA glycosylase"/>
    <property type="match status" value="1"/>
</dbReference>
<comment type="similarity">
    <text evidence="2">Belongs to the FPG family.</text>
</comment>
<dbReference type="Gene3D" id="1.10.8.50">
    <property type="match status" value="1"/>
</dbReference>
<dbReference type="CDD" id="cd08966">
    <property type="entry name" value="EcFpg-like_N"/>
    <property type="match status" value="1"/>
</dbReference>
<evidence type="ECO:0000256" key="14">
    <source>
        <dbReference type="ARBA" id="ARBA00023295"/>
    </source>
</evidence>
<evidence type="ECO:0000256" key="15">
    <source>
        <dbReference type="ARBA" id="ARBA00044632"/>
    </source>
</evidence>
<gene>
    <name evidence="16" type="ORF">MHSN_00860</name>
</gene>
<keyword evidence="13" id="KW-0511">Multifunctional enzyme</keyword>
<dbReference type="GO" id="GO:0000703">
    <property type="term" value="F:oxidized pyrimidine nucleobase lesion DNA N-glycosylase activity"/>
    <property type="evidence" value="ECO:0007669"/>
    <property type="project" value="TreeGrafter"/>
</dbReference>
<dbReference type="GO" id="GO:0008534">
    <property type="term" value="F:oxidized purine nucleobase lesion DNA N-glycosylase activity"/>
    <property type="evidence" value="ECO:0007669"/>
    <property type="project" value="InterPro"/>
</dbReference>
<dbReference type="InterPro" id="IPR035937">
    <property type="entry name" value="FPG_N"/>
</dbReference>
<evidence type="ECO:0000256" key="13">
    <source>
        <dbReference type="ARBA" id="ARBA00023268"/>
    </source>
</evidence>
<accession>A0A063YIX6</accession>
<evidence type="ECO:0000313" key="16">
    <source>
        <dbReference type="EMBL" id="ASI53763.1"/>
    </source>
</evidence>
<dbReference type="Pfam" id="PF06827">
    <property type="entry name" value="zf-FPG_IleRS"/>
    <property type="match status" value="1"/>
</dbReference>
<dbReference type="SMART" id="SM01232">
    <property type="entry name" value="H2TH"/>
    <property type="match status" value="1"/>
</dbReference>
<keyword evidence="14" id="KW-0326">Glycosidase</keyword>
<dbReference type="PANTHER" id="PTHR42697">
    <property type="entry name" value="ENDONUCLEASE 8"/>
    <property type="match status" value="1"/>
</dbReference>
<keyword evidence="6" id="KW-0227">DNA damage</keyword>
<dbReference type="GO" id="GO:0006284">
    <property type="term" value="P:base-excision repair"/>
    <property type="evidence" value="ECO:0007669"/>
    <property type="project" value="InterPro"/>
</dbReference>
<dbReference type="PROSITE" id="PS51068">
    <property type="entry name" value="FPG_CAT"/>
    <property type="match status" value="1"/>
</dbReference>
<dbReference type="NCBIfam" id="TIGR00577">
    <property type="entry name" value="fpg"/>
    <property type="match status" value="1"/>
</dbReference>
<reference evidence="16 17" key="1">
    <citation type="submission" date="2014-06" db="EMBL/GenBank/DDBJ databases">
        <title>The Whole Genome Sequence of Mycoplasma hyosynoviae strain ATCC 27095.</title>
        <authorList>
            <person name="Calcutt M.J."/>
            <person name="Foecking M.F."/>
        </authorList>
    </citation>
    <scope>NUCLEOTIDE SEQUENCE [LARGE SCALE GENOMIC DNA]</scope>
    <source>
        <strain evidence="16 17">M60</strain>
    </source>
</reference>
<dbReference type="SUPFAM" id="SSF57716">
    <property type="entry name" value="Glucocorticoid receptor-like (DNA-binding domain)"/>
    <property type="match status" value="1"/>
</dbReference>
<dbReference type="PROSITE" id="PS51066">
    <property type="entry name" value="ZF_FPG_2"/>
    <property type="match status" value="1"/>
</dbReference>
<dbReference type="SUPFAM" id="SSF46946">
    <property type="entry name" value="S13-like H2TH domain"/>
    <property type="match status" value="1"/>
</dbReference>
<dbReference type="GO" id="GO:0008270">
    <property type="term" value="F:zinc ion binding"/>
    <property type="evidence" value="ECO:0007669"/>
    <property type="project" value="UniProtKB-KW"/>
</dbReference>
<keyword evidence="10" id="KW-0238">DNA-binding</keyword>
<organism evidence="16 17">
    <name type="scientific">Metamycoplasma hyosynoviae</name>
    <dbReference type="NCBI Taxonomy" id="29559"/>
    <lineage>
        <taxon>Bacteria</taxon>
        <taxon>Bacillati</taxon>
        <taxon>Mycoplasmatota</taxon>
        <taxon>Mycoplasmoidales</taxon>
        <taxon>Metamycoplasmataceae</taxon>
        <taxon>Metamycoplasma</taxon>
    </lineage>
</organism>
<proteinExistence type="inferred from homology"/>
<evidence type="ECO:0000256" key="3">
    <source>
        <dbReference type="ARBA" id="ARBA00011245"/>
    </source>
</evidence>
<evidence type="ECO:0000256" key="8">
    <source>
        <dbReference type="ARBA" id="ARBA00022801"/>
    </source>
</evidence>
<comment type="subunit">
    <text evidence="3">Monomer.</text>
</comment>
<comment type="catalytic activity">
    <reaction evidence="15">
        <text>2'-deoxyribonucleotide-(2'-deoxyribose 5'-phosphate)-2'-deoxyribonucleotide-DNA = a 3'-end 2'-deoxyribonucleotide-(2,3-dehydro-2,3-deoxyribose 5'-phosphate)-DNA + a 5'-end 5'-phospho-2'-deoxyribonucleoside-DNA + H(+)</text>
        <dbReference type="Rhea" id="RHEA:66592"/>
        <dbReference type="Rhea" id="RHEA-COMP:13180"/>
        <dbReference type="Rhea" id="RHEA-COMP:16897"/>
        <dbReference type="Rhea" id="RHEA-COMP:17067"/>
        <dbReference type="ChEBI" id="CHEBI:15378"/>
        <dbReference type="ChEBI" id="CHEBI:136412"/>
        <dbReference type="ChEBI" id="CHEBI:157695"/>
        <dbReference type="ChEBI" id="CHEBI:167181"/>
        <dbReference type="EC" id="4.2.99.18"/>
    </reaction>
</comment>
<keyword evidence="11" id="KW-0234">DNA repair</keyword>
<name>A0A063YIX6_9BACT</name>
<dbReference type="SUPFAM" id="SSF81624">
    <property type="entry name" value="N-terminal domain of MutM-like DNA repair proteins"/>
    <property type="match status" value="1"/>
</dbReference>
<dbReference type="GO" id="GO:0003684">
    <property type="term" value="F:damaged DNA binding"/>
    <property type="evidence" value="ECO:0007669"/>
    <property type="project" value="InterPro"/>
</dbReference>
<dbReference type="Proteomes" id="UP000264882">
    <property type="component" value="Chromosome"/>
</dbReference>
<dbReference type="PANTHER" id="PTHR42697:SF1">
    <property type="entry name" value="ENDONUCLEASE 8"/>
    <property type="match status" value="1"/>
</dbReference>
<evidence type="ECO:0000256" key="9">
    <source>
        <dbReference type="ARBA" id="ARBA00022833"/>
    </source>
</evidence>
<evidence type="ECO:0000256" key="5">
    <source>
        <dbReference type="ARBA" id="ARBA00022723"/>
    </source>
</evidence>
<keyword evidence="5" id="KW-0479">Metal-binding</keyword>
<dbReference type="SMART" id="SM00898">
    <property type="entry name" value="Fapy_DNA_glyco"/>
    <property type="match status" value="1"/>
</dbReference>
<dbReference type="Pfam" id="PF06831">
    <property type="entry name" value="H2TH"/>
    <property type="match status" value="1"/>
</dbReference>
<dbReference type="InterPro" id="IPR015887">
    <property type="entry name" value="DNA_glyclase_Znf_dom_DNA_BS"/>
</dbReference>
<keyword evidence="7" id="KW-0863">Zinc-finger</keyword>
<dbReference type="InterPro" id="IPR015886">
    <property type="entry name" value="H2TH_FPG"/>
</dbReference>
<dbReference type="NCBIfam" id="NF002211">
    <property type="entry name" value="PRK01103.1"/>
    <property type="match status" value="1"/>
</dbReference>
<evidence type="ECO:0000256" key="10">
    <source>
        <dbReference type="ARBA" id="ARBA00023125"/>
    </source>
</evidence>
<evidence type="ECO:0000256" key="2">
    <source>
        <dbReference type="ARBA" id="ARBA00009409"/>
    </source>
</evidence>
<evidence type="ECO:0000256" key="1">
    <source>
        <dbReference type="ARBA" id="ARBA00001947"/>
    </source>
</evidence>
<evidence type="ECO:0000256" key="12">
    <source>
        <dbReference type="ARBA" id="ARBA00023239"/>
    </source>
</evidence>
<dbReference type="Gene3D" id="3.20.190.10">
    <property type="entry name" value="MutM-like, N-terminal"/>
    <property type="match status" value="1"/>
</dbReference>
<keyword evidence="8" id="KW-0378">Hydrolase</keyword>
<dbReference type="KEGG" id="mhyv:MHSN_00860"/>
<dbReference type="EC" id="4.2.99.18" evidence="4"/>
<dbReference type="InterPro" id="IPR010663">
    <property type="entry name" value="Znf_FPG/IleRS"/>
</dbReference>
<dbReference type="InterPro" id="IPR010979">
    <property type="entry name" value="Ribosomal_uS13-like_H2TH"/>
</dbReference>
<dbReference type="GO" id="GO:0003690">
    <property type="term" value="F:double-stranded DNA binding"/>
    <property type="evidence" value="ECO:0007669"/>
    <property type="project" value="UniProtKB-ARBA"/>
</dbReference>
<dbReference type="Pfam" id="PF01149">
    <property type="entry name" value="Fapy_DNA_glyco"/>
    <property type="match status" value="1"/>
</dbReference>
<dbReference type="InterPro" id="IPR012319">
    <property type="entry name" value="FPG_cat"/>
</dbReference>
<dbReference type="InterPro" id="IPR000214">
    <property type="entry name" value="Znf_DNA_glyclase/AP_lyase"/>
</dbReference>